<feature type="compositionally biased region" description="Basic and acidic residues" evidence="1">
    <location>
        <begin position="1102"/>
        <end position="1209"/>
    </location>
</feature>
<feature type="region of interest" description="Disordered" evidence="1">
    <location>
        <begin position="423"/>
        <end position="484"/>
    </location>
</feature>
<feature type="region of interest" description="Disordered" evidence="1">
    <location>
        <begin position="761"/>
        <end position="1073"/>
    </location>
</feature>
<dbReference type="PANTHER" id="PTHR21937">
    <property type="entry name" value="CCDC66 DOMAIN-CONTAINING PROTEIN"/>
    <property type="match status" value="1"/>
</dbReference>
<feature type="compositionally biased region" description="Polar residues" evidence="1">
    <location>
        <begin position="1016"/>
        <end position="1038"/>
    </location>
</feature>
<dbReference type="Pfam" id="PF15709">
    <property type="entry name" value="DUF4670"/>
    <property type="match status" value="1"/>
</dbReference>
<feature type="compositionally biased region" description="Basic and acidic residues" evidence="1">
    <location>
        <begin position="1233"/>
        <end position="1248"/>
    </location>
</feature>
<evidence type="ECO:0000256" key="1">
    <source>
        <dbReference type="SAM" id="MobiDB-lite"/>
    </source>
</evidence>
<dbReference type="InterPro" id="IPR031440">
    <property type="entry name" value="DUF4670"/>
</dbReference>
<comment type="caution">
    <text evidence="2">The sequence shown here is derived from an EMBL/GenBank/DDBJ whole genome shotgun (WGS) entry which is preliminary data.</text>
</comment>
<keyword evidence="3" id="KW-1185">Reference proteome</keyword>
<dbReference type="PANTHER" id="PTHR21937:SF5">
    <property type="entry name" value="GENE 973-RELATED"/>
    <property type="match status" value="1"/>
</dbReference>
<dbReference type="OrthoDB" id="6162046at2759"/>
<feature type="compositionally biased region" description="Basic and acidic residues" evidence="1">
    <location>
        <begin position="923"/>
        <end position="943"/>
    </location>
</feature>
<feature type="compositionally biased region" description="Polar residues" evidence="1">
    <location>
        <begin position="813"/>
        <end position="824"/>
    </location>
</feature>
<gene>
    <name evidence="2" type="ORF">COCON_G00048690</name>
</gene>
<evidence type="ECO:0000313" key="2">
    <source>
        <dbReference type="EMBL" id="KAJ8282350.1"/>
    </source>
</evidence>
<sequence>MKDFALSLLSRGCGHVVQTQVDSQGGRIEVCFEPEDYFNWKSSQPVLRLSDSGRIRCGVEPAPPKTYSTRRGPLLLYSADMALPCKPEDASRKRRGYQNSVQQVELQLRTLTGAILAYDKKQTQDASNVIDAQPSLPSPMPPPVTQLSQTWYPPTSPCDPKEPAVEQENTEDLRSVDCLPASPDTGQRPCSDHSAQRQTGQCLRSKSVFYDHSKEQPLAPNPSPCDCEDETVFLLHPRPYTVPRGPLPPIPEGIVKNWGDTENQRVLRTGNVEDQDKSNKLWIVVDAPRVQMSPIAETGRTDWGLNSRNIGDRQEGPVLHDVTGCPGYIGAHGKCSATEAGEVGERPRPLKTAFVDSSWSCSRLSHVTYYGGHLSGGRLGISCVDRKVADPDIPFPTLHFPPVPSGPLLKSTPLIWSGPDKGCTGKKSVGPQGLEKQGGAVRLPPLCESNSSTGATGLTRPHSPGAPALRPPQSTEDPRHGRPQRELHRKMLLLPLLEHTQSQKADVLKQHGGSHDIPAADGKRGFCEEFGQDKEIVKTGHTNRRPSPTPAVEPKNRVNLDGLGLLEPGKEDISPLGMLPSLGGRKGPGKQSSMAIFRQDLSGPQDCDPDDLQTAVVRGILPVELREWQNVGTVIMGPDGEIIQLSFWGSAADTNDQKLLDDIARGQALNASELMQDQPWALLLQANGGTFVSDSFGGQAYMNQSALNKQDGFGREFPYGQQGAEESQGLYPISEDQCSLPKRPRGMGTGSEFSYHNTDLESEEGMEGTWDHQAGPLGLGQKRSKGLLGRGEEASSTHPSASALYTGGGNTTGGFLSNKQSAETTAGAMSGGRSQSGQDLGKTSMDADAKKAKRNRMEQQEEGDIRNWKVAEGEDPFGEMLTEAERKAKGMKERSQNVSSSQAKEKRRGKQRAPFVVGNVRENALERLAEDRKDRSPGVRNKLDGVTPDGVEKDKDRVKLRGASSSTFGGSQNGGDSPGGKSNTHVSRRNRALGSGRLSSSELLDDSACCDLPDTPTASTNKSQSSAASKMRDQSSAASMMKGQTPATSMRNSQSPAFSMMKSQSPTLSLTESQLLLKGGKREASHVNLVNLGGNSNTMSDGSRRESGAHKEMLGARRVSRAEQRRIEVERKRTEKEEQRKRLQEKEEKEERMRQELQKEHEHRAEELRLKKVQEQMELQQHEEREKEHVRKEQAEREKEKRRQEEKKRQMERFLKIRRQEEEHRAAELQRLHVEEKERMEEERRKLEEMDEDERQEYLVQRQKEEEERRREAEERNGKEGEAAIIRHEAMLQLARQRAALEQKLKFRRALQAEAGALELAQSVSRPWVYSYYRLLKILGVHDIPPAPEDSADD</sequence>
<feature type="compositionally biased region" description="Polar residues" evidence="1">
    <location>
        <begin position="1045"/>
        <end position="1073"/>
    </location>
</feature>
<reference evidence="2" key="1">
    <citation type="journal article" date="2023" name="Science">
        <title>Genome structures resolve the early diversification of teleost fishes.</title>
        <authorList>
            <person name="Parey E."/>
            <person name="Louis A."/>
            <person name="Montfort J."/>
            <person name="Bouchez O."/>
            <person name="Roques C."/>
            <person name="Iampietro C."/>
            <person name="Lluch J."/>
            <person name="Castinel A."/>
            <person name="Donnadieu C."/>
            <person name="Desvignes T."/>
            <person name="Floi Bucao C."/>
            <person name="Jouanno E."/>
            <person name="Wen M."/>
            <person name="Mejri S."/>
            <person name="Dirks R."/>
            <person name="Jansen H."/>
            <person name="Henkel C."/>
            <person name="Chen W.J."/>
            <person name="Zahm M."/>
            <person name="Cabau C."/>
            <person name="Klopp C."/>
            <person name="Thompson A.W."/>
            <person name="Robinson-Rechavi M."/>
            <person name="Braasch I."/>
            <person name="Lecointre G."/>
            <person name="Bobe J."/>
            <person name="Postlethwait J.H."/>
            <person name="Berthelot C."/>
            <person name="Roest Crollius H."/>
            <person name="Guiguen Y."/>
        </authorList>
    </citation>
    <scope>NUCLEOTIDE SEQUENCE</scope>
    <source>
        <strain evidence="2">Concon-B</strain>
    </source>
</reference>
<protein>
    <submittedName>
        <fullName evidence="2">Uncharacterized protein</fullName>
    </submittedName>
</protein>
<evidence type="ECO:0000313" key="3">
    <source>
        <dbReference type="Proteomes" id="UP001152803"/>
    </source>
</evidence>
<feature type="compositionally biased region" description="Basic and acidic residues" evidence="1">
    <location>
        <begin position="845"/>
        <end position="872"/>
    </location>
</feature>
<feature type="compositionally biased region" description="Basic and acidic residues" evidence="1">
    <location>
        <begin position="1262"/>
        <end position="1284"/>
    </location>
</feature>
<dbReference type="EMBL" id="JAFJMO010000003">
    <property type="protein sequence ID" value="KAJ8282350.1"/>
    <property type="molecule type" value="Genomic_DNA"/>
</dbReference>
<accession>A0A9Q1DV25</accession>
<organism evidence="2 3">
    <name type="scientific">Conger conger</name>
    <name type="common">Conger eel</name>
    <name type="synonym">Muraena conger</name>
    <dbReference type="NCBI Taxonomy" id="82655"/>
    <lineage>
        <taxon>Eukaryota</taxon>
        <taxon>Metazoa</taxon>
        <taxon>Chordata</taxon>
        <taxon>Craniata</taxon>
        <taxon>Vertebrata</taxon>
        <taxon>Euteleostomi</taxon>
        <taxon>Actinopterygii</taxon>
        <taxon>Neopterygii</taxon>
        <taxon>Teleostei</taxon>
        <taxon>Anguilliformes</taxon>
        <taxon>Congridae</taxon>
        <taxon>Conger</taxon>
    </lineage>
</organism>
<feature type="region of interest" description="Disordered" evidence="1">
    <location>
        <begin position="123"/>
        <end position="173"/>
    </location>
</feature>
<feature type="compositionally biased region" description="Low complexity" evidence="1">
    <location>
        <begin position="992"/>
        <end position="1002"/>
    </location>
</feature>
<feature type="region of interest" description="Disordered" evidence="1">
    <location>
        <begin position="1233"/>
        <end position="1284"/>
    </location>
</feature>
<proteinExistence type="predicted"/>
<name>A0A9Q1DV25_CONCO</name>
<feature type="compositionally biased region" description="Basic and acidic residues" evidence="1">
    <location>
        <begin position="883"/>
        <end position="895"/>
    </location>
</feature>
<feature type="region of interest" description="Disordered" evidence="1">
    <location>
        <begin position="1088"/>
        <end position="1209"/>
    </location>
</feature>
<feature type="compositionally biased region" description="Basic and acidic residues" evidence="1">
    <location>
        <begin position="950"/>
        <end position="959"/>
    </location>
</feature>
<dbReference type="Proteomes" id="UP001152803">
    <property type="component" value="Unassembled WGS sequence"/>
</dbReference>